<dbReference type="Proteomes" id="UP000318102">
    <property type="component" value="Unassembled WGS sequence"/>
</dbReference>
<dbReference type="Pfam" id="PF00144">
    <property type="entry name" value="Beta-lactamase"/>
    <property type="match status" value="1"/>
</dbReference>
<name>A0A559IWU5_9BACL</name>
<evidence type="ECO:0000256" key="1">
    <source>
        <dbReference type="SAM" id="SignalP"/>
    </source>
</evidence>
<accession>A0A559IWU5</accession>
<organism evidence="3 4">
    <name type="scientific">Paenibacillus agilis</name>
    <dbReference type="NCBI Taxonomy" id="3020863"/>
    <lineage>
        <taxon>Bacteria</taxon>
        <taxon>Bacillati</taxon>
        <taxon>Bacillota</taxon>
        <taxon>Bacilli</taxon>
        <taxon>Bacillales</taxon>
        <taxon>Paenibacillaceae</taxon>
        <taxon>Paenibacillus</taxon>
    </lineage>
</organism>
<reference evidence="3 4" key="1">
    <citation type="submission" date="2019-07" db="EMBL/GenBank/DDBJ databases">
        <authorList>
            <person name="Kim J."/>
        </authorList>
    </citation>
    <scope>NUCLEOTIDE SEQUENCE [LARGE SCALE GENOMIC DNA]</scope>
    <source>
        <strain evidence="3 4">N4</strain>
    </source>
</reference>
<sequence>MRRMVTGLLSLFVITLLASCTMGDSGAARLRPTNTNAFHNGDTQHQTDRSSWKFMSLDKAGFNREALDTIKLRLESMPVYAMVVVKDGFIVDEYYKEGYDANTRFPINSVTKSITSALVGIALEEKLIEGADDLVADYFPRWKQDSEPRNDKMTIRHLLTMSTGLDWPEWSEWDYGVEPMIYSSDWVSFVLNRPMTENPGMKFSYNTGASQLLSAIIHKQYGESLQTYATRKLFKPLGIRDVFWLTGPNQMSAGGLGMEMVPRDMAKFGQLYLNGGEWEGHQIVPKTWVTHSTSKHSKGALWFGSYGYHWWVRSMAGVQAYFAMGQAGQYIFVVPEKKLVLVFTSNLADSSALIPYAEEIVESAY</sequence>
<protein>
    <submittedName>
        <fullName evidence="3">Serine hydrolase</fullName>
    </submittedName>
</protein>
<dbReference type="Gene3D" id="3.40.710.10">
    <property type="entry name" value="DD-peptidase/beta-lactamase superfamily"/>
    <property type="match status" value="1"/>
</dbReference>
<dbReference type="PANTHER" id="PTHR43283">
    <property type="entry name" value="BETA-LACTAMASE-RELATED"/>
    <property type="match status" value="1"/>
</dbReference>
<feature type="chain" id="PRO_5038554298" evidence="1">
    <location>
        <begin position="19"/>
        <end position="365"/>
    </location>
</feature>
<gene>
    <name evidence="3" type="ORF">FPZ44_02940</name>
</gene>
<proteinExistence type="predicted"/>
<comment type="caution">
    <text evidence="3">The sequence shown here is derived from an EMBL/GenBank/DDBJ whole genome shotgun (WGS) entry which is preliminary data.</text>
</comment>
<dbReference type="GO" id="GO:0016787">
    <property type="term" value="F:hydrolase activity"/>
    <property type="evidence" value="ECO:0007669"/>
    <property type="project" value="UniProtKB-KW"/>
</dbReference>
<dbReference type="SUPFAM" id="SSF56601">
    <property type="entry name" value="beta-lactamase/transpeptidase-like"/>
    <property type="match status" value="1"/>
</dbReference>
<dbReference type="InterPro" id="IPR050789">
    <property type="entry name" value="Diverse_Enzym_Activities"/>
</dbReference>
<dbReference type="PANTHER" id="PTHR43283:SF7">
    <property type="entry name" value="BETA-LACTAMASE-RELATED DOMAIN-CONTAINING PROTEIN"/>
    <property type="match status" value="1"/>
</dbReference>
<dbReference type="PROSITE" id="PS51257">
    <property type="entry name" value="PROKAR_LIPOPROTEIN"/>
    <property type="match status" value="1"/>
</dbReference>
<dbReference type="OrthoDB" id="9773047at2"/>
<evidence type="ECO:0000313" key="4">
    <source>
        <dbReference type="Proteomes" id="UP000318102"/>
    </source>
</evidence>
<keyword evidence="3" id="KW-0378">Hydrolase</keyword>
<feature type="signal peptide" evidence="1">
    <location>
        <begin position="1"/>
        <end position="18"/>
    </location>
</feature>
<evidence type="ECO:0000313" key="3">
    <source>
        <dbReference type="EMBL" id="TVX92102.1"/>
    </source>
</evidence>
<feature type="domain" description="Beta-lactamase-related" evidence="2">
    <location>
        <begin position="79"/>
        <end position="350"/>
    </location>
</feature>
<dbReference type="EMBL" id="VNJK01000001">
    <property type="protein sequence ID" value="TVX92102.1"/>
    <property type="molecule type" value="Genomic_DNA"/>
</dbReference>
<dbReference type="RefSeq" id="WP_144987238.1">
    <property type="nucleotide sequence ID" value="NZ_VNJK01000001.1"/>
</dbReference>
<dbReference type="AlphaFoldDB" id="A0A559IWU5"/>
<evidence type="ECO:0000259" key="2">
    <source>
        <dbReference type="Pfam" id="PF00144"/>
    </source>
</evidence>
<dbReference type="InterPro" id="IPR001466">
    <property type="entry name" value="Beta-lactam-related"/>
</dbReference>
<keyword evidence="4" id="KW-1185">Reference proteome</keyword>
<dbReference type="InterPro" id="IPR012338">
    <property type="entry name" value="Beta-lactam/transpept-like"/>
</dbReference>
<keyword evidence="1" id="KW-0732">Signal</keyword>